<keyword evidence="3" id="KW-1185">Reference proteome</keyword>
<protein>
    <submittedName>
        <fullName evidence="2">ElaA protein</fullName>
    </submittedName>
</protein>
<dbReference type="Gene3D" id="3.40.630.30">
    <property type="match status" value="1"/>
</dbReference>
<name>A0A1I1A9R1_9CELL</name>
<gene>
    <name evidence="2" type="ORF">SAMN05421867_11643</name>
</gene>
<dbReference type="InterPro" id="IPR000182">
    <property type="entry name" value="GNAT_dom"/>
</dbReference>
<evidence type="ECO:0000313" key="2">
    <source>
        <dbReference type="EMBL" id="SFB34714.1"/>
    </source>
</evidence>
<reference evidence="2 3" key="1">
    <citation type="submission" date="2016-10" db="EMBL/GenBank/DDBJ databases">
        <authorList>
            <person name="de Groot N.N."/>
        </authorList>
    </citation>
    <scope>NUCLEOTIDE SEQUENCE [LARGE SCALE GENOMIC DNA]</scope>
    <source>
        <strain evidence="2 3">CGMCC 4.6945</strain>
    </source>
</reference>
<sequence length="162" mass="17693">MPGPDLPLDAPLDVPLTDHRATLDDVDARTLYRLLRLRVDVFVVEQECAYPELDGRDAEADAELLWTAAGDEVLGTLRVLRDPDGTQRIGRVATAASARSRGVASRLMRLGVARCTQRAPGVDVVLDAQAHLADWYARFGFVVDGPAFHEDGIPHVPMRRAG</sequence>
<dbReference type="CDD" id="cd04301">
    <property type="entry name" value="NAT_SF"/>
    <property type="match status" value="1"/>
</dbReference>
<dbReference type="PROSITE" id="PS51186">
    <property type="entry name" value="GNAT"/>
    <property type="match status" value="1"/>
</dbReference>
<organism evidence="2 3">
    <name type="scientific">Cellulomonas marina</name>
    <dbReference type="NCBI Taxonomy" id="988821"/>
    <lineage>
        <taxon>Bacteria</taxon>
        <taxon>Bacillati</taxon>
        <taxon>Actinomycetota</taxon>
        <taxon>Actinomycetes</taxon>
        <taxon>Micrococcales</taxon>
        <taxon>Cellulomonadaceae</taxon>
        <taxon>Cellulomonas</taxon>
    </lineage>
</organism>
<evidence type="ECO:0000313" key="3">
    <source>
        <dbReference type="Proteomes" id="UP000199012"/>
    </source>
</evidence>
<dbReference type="Pfam" id="PF13673">
    <property type="entry name" value="Acetyltransf_10"/>
    <property type="match status" value="1"/>
</dbReference>
<evidence type="ECO:0000259" key="1">
    <source>
        <dbReference type="PROSITE" id="PS51186"/>
    </source>
</evidence>
<dbReference type="RefSeq" id="WP_239079013.1">
    <property type="nucleotide sequence ID" value="NZ_BONM01000032.1"/>
</dbReference>
<dbReference type="SUPFAM" id="SSF55729">
    <property type="entry name" value="Acyl-CoA N-acyltransferases (Nat)"/>
    <property type="match status" value="1"/>
</dbReference>
<dbReference type="Proteomes" id="UP000199012">
    <property type="component" value="Unassembled WGS sequence"/>
</dbReference>
<dbReference type="GO" id="GO:0016747">
    <property type="term" value="F:acyltransferase activity, transferring groups other than amino-acyl groups"/>
    <property type="evidence" value="ECO:0007669"/>
    <property type="project" value="InterPro"/>
</dbReference>
<dbReference type="STRING" id="988821.SAMN05421867_11643"/>
<dbReference type="EMBL" id="FOKA01000016">
    <property type="protein sequence ID" value="SFB34714.1"/>
    <property type="molecule type" value="Genomic_DNA"/>
</dbReference>
<accession>A0A1I1A9R1</accession>
<dbReference type="InterPro" id="IPR016181">
    <property type="entry name" value="Acyl_CoA_acyltransferase"/>
</dbReference>
<proteinExistence type="predicted"/>
<dbReference type="AlphaFoldDB" id="A0A1I1A9R1"/>
<feature type="domain" description="N-acetyltransferase" evidence="1">
    <location>
        <begin position="21"/>
        <end position="162"/>
    </location>
</feature>